<organism evidence="2 3">
    <name type="scientific">Armillaria tabescens</name>
    <name type="common">Ringless honey mushroom</name>
    <name type="synonym">Agaricus tabescens</name>
    <dbReference type="NCBI Taxonomy" id="1929756"/>
    <lineage>
        <taxon>Eukaryota</taxon>
        <taxon>Fungi</taxon>
        <taxon>Dikarya</taxon>
        <taxon>Basidiomycota</taxon>
        <taxon>Agaricomycotina</taxon>
        <taxon>Agaricomycetes</taxon>
        <taxon>Agaricomycetidae</taxon>
        <taxon>Agaricales</taxon>
        <taxon>Marasmiineae</taxon>
        <taxon>Physalacriaceae</taxon>
        <taxon>Desarmillaria</taxon>
    </lineage>
</organism>
<reference evidence="2" key="1">
    <citation type="submission" date="2023-06" db="EMBL/GenBank/DDBJ databases">
        <authorList>
            <consortium name="Lawrence Berkeley National Laboratory"/>
            <person name="Ahrendt S."/>
            <person name="Sahu N."/>
            <person name="Indic B."/>
            <person name="Wong-Bajracharya J."/>
            <person name="Merenyi Z."/>
            <person name="Ke H.-M."/>
            <person name="Monk M."/>
            <person name="Kocsube S."/>
            <person name="Drula E."/>
            <person name="Lipzen A."/>
            <person name="Balint B."/>
            <person name="Henrissat B."/>
            <person name="Andreopoulos B."/>
            <person name="Martin F.M."/>
            <person name="Harder C.B."/>
            <person name="Rigling D."/>
            <person name="Ford K.L."/>
            <person name="Foster G.D."/>
            <person name="Pangilinan J."/>
            <person name="Papanicolaou A."/>
            <person name="Barry K."/>
            <person name="LaButti K."/>
            <person name="Viragh M."/>
            <person name="Koriabine M."/>
            <person name="Yan M."/>
            <person name="Riley R."/>
            <person name="Champramary S."/>
            <person name="Plett K.L."/>
            <person name="Tsai I.J."/>
            <person name="Slot J."/>
            <person name="Sipos G."/>
            <person name="Plett J."/>
            <person name="Nagy L.G."/>
            <person name="Grigoriev I.V."/>
        </authorList>
    </citation>
    <scope>NUCLEOTIDE SEQUENCE</scope>
    <source>
        <strain evidence="2">CCBAS 213</strain>
    </source>
</reference>
<protein>
    <submittedName>
        <fullName evidence="2">Uncharacterized protein</fullName>
    </submittedName>
</protein>
<name>A0AA39MTX4_ARMTA</name>
<feature type="region of interest" description="Disordered" evidence="1">
    <location>
        <begin position="1"/>
        <end position="22"/>
    </location>
</feature>
<gene>
    <name evidence="2" type="ORF">EV420DRAFT_915021</name>
</gene>
<comment type="caution">
    <text evidence="2">The sequence shown here is derived from an EMBL/GenBank/DDBJ whole genome shotgun (WGS) entry which is preliminary data.</text>
</comment>
<dbReference type="GeneID" id="85367521"/>
<accession>A0AA39MTX4</accession>
<sequence>MGWSTAAAAATTPTTTESLPAAHKAAKCGISGPTCEGKCFGPNGHDSKVRSISAVLYSFINRFLVSRAQVYGEENSDDDAPHTPWIWNPRGLVEKEDEQGLIQAEYCDAHGNRFLQSRGPTPTRRRSSLEHEAPPSPSPLRLQRHTSTRQSSEPSPQIYAAVPAPRRGASEPPVTQLSSYSQQSRHSSPEPRQPQQQDHRPLQPTFSTNIVRIPGHYNNNSPTRPSSAATSPGHISRKSSRSSSVDAELAAKMDRLSTGAGPTQPLARTLITTDLLYALLFVNCSCKCKCTDLHRGTVGIAEPSCH</sequence>
<feature type="region of interest" description="Disordered" evidence="1">
    <location>
        <begin position="112"/>
        <end position="247"/>
    </location>
</feature>
<dbReference type="Proteomes" id="UP001175211">
    <property type="component" value="Unassembled WGS sequence"/>
</dbReference>
<feature type="compositionally biased region" description="Low complexity" evidence="1">
    <location>
        <begin position="176"/>
        <end position="186"/>
    </location>
</feature>
<evidence type="ECO:0000256" key="1">
    <source>
        <dbReference type="SAM" id="MobiDB-lite"/>
    </source>
</evidence>
<feature type="compositionally biased region" description="Low complexity" evidence="1">
    <location>
        <begin position="1"/>
        <end position="16"/>
    </location>
</feature>
<feature type="compositionally biased region" description="Low complexity" evidence="1">
    <location>
        <begin position="221"/>
        <end position="232"/>
    </location>
</feature>
<proteinExistence type="predicted"/>
<evidence type="ECO:0000313" key="2">
    <source>
        <dbReference type="EMBL" id="KAK0446058.1"/>
    </source>
</evidence>
<keyword evidence="3" id="KW-1185">Reference proteome</keyword>
<dbReference type="RefSeq" id="XP_060325699.1">
    <property type="nucleotide sequence ID" value="XM_060483973.1"/>
</dbReference>
<evidence type="ECO:0000313" key="3">
    <source>
        <dbReference type="Proteomes" id="UP001175211"/>
    </source>
</evidence>
<dbReference type="AlphaFoldDB" id="A0AA39MTX4"/>
<dbReference type="EMBL" id="JAUEPS010000048">
    <property type="protein sequence ID" value="KAK0446058.1"/>
    <property type="molecule type" value="Genomic_DNA"/>
</dbReference>